<dbReference type="CDD" id="cd00118">
    <property type="entry name" value="LysM"/>
    <property type="match status" value="1"/>
</dbReference>
<protein>
    <submittedName>
        <fullName evidence="5">LysM peptidoglycan-binding domain-containing protein</fullName>
    </submittedName>
</protein>
<name>A0A5C8ZHT0_9ACTN</name>
<dbReference type="Pfam" id="PF01476">
    <property type="entry name" value="LysM"/>
    <property type="match status" value="2"/>
</dbReference>
<feature type="chain" id="PRO_5023022833" evidence="3">
    <location>
        <begin position="29"/>
        <end position="401"/>
    </location>
</feature>
<dbReference type="EMBL" id="VKAC01000005">
    <property type="protein sequence ID" value="TXR56430.1"/>
    <property type="molecule type" value="Genomic_DNA"/>
</dbReference>
<dbReference type="InterPro" id="IPR052196">
    <property type="entry name" value="Bact_Kbp"/>
</dbReference>
<feature type="region of interest" description="Disordered" evidence="1">
    <location>
        <begin position="187"/>
        <end position="245"/>
    </location>
</feature>
<keyword evidence="2" id="KW-1133">Transmembrane helix</keyword>
<dbReference type="InterPro" id="IPR036779">
    <property type="entry name" value="LysM_dom_sf"/>
</dbReference>
<dbReference type="InterPro" id="IPR018392">
    <property type="entry name" value="LysM"/>
</dbReference>
<evidence type="ECO:0000313" key="5">
    <source>
        <dbReference type="EMBL" id="TXR56430.1"/>
    </source>
</evidence>
<feature type="compositionally biased region" description="Low complexity" evidence="1">
    <location>
        <begin position="210"/>
        <end position="245"/>
    </location>
</feature>
<dbReference type="AlphaFoldDB" id="A0A5C8ZHT0"/>
<keyword evidence="2" id="KW-0812">Transmembrane</keyword>
<dbReference type="SMART" id="SM00257">
    <property type="entry name" value="LysM"/>
    <property type="match status" value="2"/>
</dbReference>
<reference evidence="5 6" key="1">
    <citation type="submission" date="2019-07" db="EMBL/GenBank/DDBJ databases">
        <title>Quadrisphaera sp. strain DD2A genome sequencing and assembly.</title>
        <authorList>
            <person name="Kim I."/>
        </authorList>
    </citation>
    <scope>NUCLEOTIDE SEQUENCE [LARGE SCALE GENOMIC DNA]</scope>
    <source>
        <strain evidence="5 6">DD2A</strain>
    </source>
</reference>
<evidence type="ECO:0000256" key="1">
    <source>
        <dbReference type="SAM" id="MobiDB-lite"/>
    </source>
</evidence>
<feature type="transmembrane region" description="Helical" evidence="2">
    <location>
        <begin position="252"/>
        <end position="277"/>
    </location>
</feature>
<dbReference type="PANTHER" id="PTHR34700:SF4">
    <property type="entry name" value="PHAGE-LIKE ELEMENT PBSX PROTEIN XKDP"/>
    <property type="match status" value="1"/>
</dbReference>
<comment type="caution">
    <text evidence="5">The sequence shown here is derived from an EMBL/GenBank/DDBJ whole genome shotgun (WGS) entry which is preliminary data.</text>
</comment>
<gene>
    <name evidence="5" type="ORF">FMM08_10060</name>
</gene>
<keyword evidence="6" id="KW-1185">Reference proteome</keyword>
<keyword evidence="3" id="KW-0732">Signal</keyword>
<dbReference type="RefSeq" id="WP_147926223.1">
    <property type="nucleotide sequence ID" value="NZ_VKAC01000005.1"/>
</dbReference>
<evidence type="ECO:0000313" key="6">
    <source>
        <dbReference type="Proteomes" id="UP000321234"/>
    </source>
</evidence>
<dbReference type="Gene3D" id="3.10.350.10">
    <property type="entry name" value="LysM domain"/>
    <property type="match status" value="2"/>
</dbReference>
<dbReference type="Proteomes" id="UP000321234">
    <property type="component" value="Unassembled WGS sequence"/>
</dbReference>
<dbReference type="SUPFAM" id="SSF54106">
    <property type="entry name" value="LysM domain"/>
    <property type="match status" value="1"/>
</dbReference>
<dbReference type="PANTHER" id="PTHR34700">
    <property type="entry name" value="POTASSIUM BINDING PROTEIN KBP"/>
    <property type="match status" value="1"/>
</dbReference>
<evidence type="ECO:0000256" key="3">
    <source>
        <dbReference type="SAM" id="SignalP"/>
    </source>
</evidence>
<organism evidence="5 6">
    <name type="scientific">Quadrisphaera setariae</name>
    <dbReference type="NCBI Taxonomy" id="2593304"/>
    <lineage>
        <taxon>Bacteria</taxon>
        <taxon>Bacillati</taxon>
        <taxon>Actinomycetota</taxon>
        <taxon>Actinomycetes</taxon>
        <taxon>Kineosporiales</taxon>
        <taxon>Kineosporiaceae</taxon>
        <taxon>Quadrisphaera</taxon>
    </lineage>
</organism>
<proteinExistence type="predicted"/>
<sequence length="401" mass="40085">MSVRTCLRAPAALLVSLVVLLPGLPATAQPVTAAPVPPVTASAPDAAAPVSGATTATSTREPASGGATYVVASGDTLTGIARAFGTPGGWPQLYAANRDAIGPWPDRLRPGTQLLLSGAPPVAQPADQSAQAAYAVARGDSLRSVAARLGVEGGWPALYAANRDAVGPDPDRLAVGTRLVLPASSAAGAPSADAVPPPAPDGGVGTRLGAAPETSSAAPVTPSAPAEPGRPAAPAAPATPATPGAEPAVPGWVVWPLVVVGVLAAAVLLGDPLVALLRRRRAATASGASGASRAARDEQQRAPLSLVRPVVDVGTPDEASPSAGAADAPAVHVAQHPTLLVSYSPADDLVLLLLPEEHDVDDVLQVARVALPERAYREVERRLPTPLRPTARGPVSARWAG</sequence>
<feature type="domain" description="LysM" evidence="4">
    <location>
        <begin position="67"/>
        <end position="116"/>
    </location>
</feature>
<evidence type="ECO:0000256" key="2">
    <source>
        <dbReference type="SAM" id="Phobius"/>
    </source>
</evidence>
<keyword evidence="2" id="KW-0472">Membrane</keyword>
<dbReference type="OrthoDB" id="5244067at2"/>
<dbReference type="PROSITE" id="PS51782">
    <property type="entry name" value="LYSM"/>
    <property type="match status" value="2"/>
</dbReference>
<evidence type="ECO:0000259" key="4">
    <source>
        <dbReference type="PROSITE" id="PS51782"/>
    </source>
</evidence>
<feature type="domain" description="LysM" evidence="4">
    <location>
        <begin position="132"/>
        <end position="181"/>
    </location>
</feature>
<accession>A0A5C8ZHT0</accession>
<feature type="region of interest" description="Disordered" evidence="1">
    <location>
        <begin position="34"/>
        <end position="67"/>
    </location>
</feature>
<feature type="compositionally biased region" description="Low complexity" evidence="1">
    <location>
        <begin position="34"/>
        <end position="54"/>
    </location>
</feature>
<feature type="signal peptide" evidence="3">
    <location>
        <begin position="1"/>
        <end position="28"/>
    </location>
</feature>